<comment type="function">
    <text evidence="10">Catalyzes the last two steps in the biosynthesis of 5-methylaminomethyl-2-thiouridine (mnm(5)s(2)U) at the wobble position (U34) in tRNA. Catalyzes the FAD-dependent demodification of cmnm(5)s(2)U34 to nm(5)s(2)U34, followed by the transfer of a methyl group from S-adenosyl-L-methionine to nm(5)s(2)U34, to form mnm(5)s(2)U34.</text>
</comment>
<name>A0A6S7C1H7_9BURK</name>
<dbReference type="InterPro" id="IPR006076">
    <property type="entry name" value="FAD-dep_OxRdtase"/>
</dbReference>
<evidence type="ECO:0000256" key="11">
    <source>
        <dbReference type="SAM" id="MobiDB-lite"/>
    </source>
</evidence>
<comment type="catalytic activity">
    <reaction evidence="10">
        <text>5-aminomethyl-2-thiouridine(34) in tRNA + S-adenosyl-L-methionine = 5-methylaminomethyl-2-thiouridine(34) in tRNA + S-adenosyl-L-homocysteine + H(+)</text>
        <dbReference type="Rhea" id="RHEA:19569"/>
        <dbReference type="Rhea" id="RHEA-COMP:10195"/>
        <dbReference type="Rhea" id="RHEA-COMP:10197"/>
        <dbReference type="ChEBI" id="CHEBI:15378"/>
        <dbReference type="ChEBI" id="CHEBI:57856"/>
        <dbReference type="ChEBI" id="CHEBI:59789"/>
        <dbReference type="ChEBI" id="CHEBI:74454"/>
        <dbReference type="ChEBI" id="CHEBI:74455"/>
        <dbReference type="EC" id="2.1.1.61"/>
    </reaction>
</comment>
<comment type="similarity">
    <text evidence="10">In the N-terminal section; belongs to the methyltransferase superfamily. tRNA (mnm(5)s(2)U34)-methyltransferase family.</text>
</comment>
<dbReference type="NCBIfam" id="TIGR03197">
    <property type="entry name" value="MnmC_Cterm"/>
    <property type="match status" value="1"/>
</dbReference>
<dbReference type="InterPro" id="IPR017610">
    <property type="entry name" value="tRNA_S-uridine_synth_MnmC_C"/>
</dbReference>
<keyword evidence="3 10" id="KW-0285">Flavoprotein</keyword>
<dbReference type="EC" id="1.5.-.-" evidence="10"/>
<keyword evidence="2 10" id="KW-0489">Methyltransferase</keyword>
<keyword evidence="7 10" id="KW-0274">FAD</keyword>
<dbReference type="GO" id="GO:0050660">
    <property type="term" value="F:flavin adenine dinucleotide binding"/>
    <property type="evidence" value="ECO:0007669"/>
    <property type="project" value="UniProtKB-UniRule"/>
</dbReference>
<dbReference type="GO" id="GO:0005737">
    <property type="term" value="C:cytoplasm"/>
    <property type="evidence" value="ECO:0007669"/>
    <property type="project" value="UniProtKB-SubCell"/>
</dbReference>
<dbReference type="InterPro" id="IPR029063">
    <property type="entry name" value="SAM-dependent_MTases_sf"/>
</dbReference>
<accession>A0A6S7C1H7</accession>
<reference evidence="13 14" key="1">
    <citation type="submission" date="2020-04" db="EMBL/GenBank/DDBJ databases">
        <authorList>
            <person name="De Canck E."/>
        </authorList>
    </citation>
    <scope>NUCLEOTIDE SEQUENCE [LARGE SCALE GENOMIC DNA]</scope>
    <source>
        <strain evidence="13 14">LMG 28138</strain>
    </source>
</reference>
<gene>
    <name evidence="10 13" type="primary">mnmC</name>
    <name evidence="13" type="ORF">LMG28138_00652</name>
</gene>
<keyword evidence="9 10" id="KW-0511">Multifunctional enzyme</keyword>
<evidence type="ECO:0000256" key="6">
    <source>
        <dbReference type="ARBA" id="ARBA00022694"/>
    </source>
</evidence>
<dbReference type="RefSeq" id="WP_175103197.1">
    <property type="nucleotide sequence ID" value="NZ_CADIKM010000002.1"/>
</dbReference>
<evidence type="ECO:0000256" key="2">
    <source>
        <dbReference type="ARBA" id="ARBA00022603"/>
    </source>
</evidence>
<keyword evidence="4 10" id="KW-0808">Transferase</keyword>
<dbReference type="GO" id="GO:0004808">
    <property type="term" value="F:tRNA (5-methylaminomethyl-2-thiouridylate)(34)-methyltransferase activity"/>
    <property type="evidence" value="ECO:0007669"/>
    <property type="project" value="UniProtKB-EC"/>
</dbReference>
<dbReference type="Gene3D" id="3.40.50.150">
    <property type="entry name" value="Vaccinia Virus protein VP39"/>
    <property type="match status" value="1"/>
</dbReference>
<evidence type="ECO:0000256" key="7">
    <source>
        <dbReference type="ARBA" id="ARBA00022827"/>
    </source>
</evidence>
<dbReference type="AlphaFoldDB" id="A0A6S7C1H7"/>
<dbReference type="SUPFAM" id="SSF54373">
    <property type="entry name" value="FAD-linked reductases, C-terminal domain"/>
    <property type="match status" value="1"/>
</dbReference>
<dbReference type="GO" id="GO:0032259">
    <property type="term" value="P:methylation"/>
    <property type="evidence" value="ECO:0007669"/>
    <property type="project" value="UniProtKB-KW"/>
</dbReference>
<dbReference type="PANTHER" id="PTHR13847">
    <property type="entry name" value="SARCOSINE DEHYDROGENASE-RELATED"/>
    <property type="match status" value="1"/>
</dbReference>
<keyword evidence="1 10" id="KW-0963">Cytoplasm</keyword>
<dbReference type="EMBL" id="CADIKM010000002">
    <property type="protein sequence ID" value="CAB3778853.1"/>
    <property type="molecule type" value="Genomic_DNA"/>
</dbReference>
<evidence type="ECO:0000256" key="8">
    <source>
        <dbReference type="ARBA" id="ARBA00023002"/>
    </source>
</evidence>
<feature type="region of interest" description="FAD-dependent cmnm(5)s(2)U34 oxidoreductase" evidence="10">
    <location>
        <begin position="258"/>
        <end position="658"/>
    </location>
</feature>
<feature type="domain" description="FAD dependent oxidoreductase" evidence="12">
    <location>
        <begin position="254"/>
        <end position="625"/>
    </location>
</feature>
<dbReference type="InterPro" id="IPR023032">
    <property type="entry name" value="tRNA_MAMT_biosynth_bifunc_MnmC"/>
</dbReference>
<dbReference type="EC" id="2.1.1.61" evidence="10"/>
<keyword evidence="5 10" id="KW-0949">S-adenosyl-L-methionine</keyword>
<evidence type="ECO:0000259" key="12">
    <source>
        <dbReference type="Pfam" id="PF01266"/>
    </source>
</evidence>
<dbReference type="SUPFAM" id="SSF51905">
    <property type="entry name" value="FAD/NAD(P)-binding domain"/>
    <property type="match status" value="1"/>
</dbReference>
<dbReference type="Gene3D" id="3.50.50.60">
    <property type="entry name" value="FAD/NAD(P)-binding domain"/>
    <property type="match status" value="1"/>
</dbReference>
<dbReference type="PANTHER" id="PTHR13847:SF283">
    <property type="entry name" value="TRNA 5-METHYLAMINOMETHYL-2-THIOURIDINE BIOSYNTHESIS BIFUNCTIONAL PROTEIN MNMC"/>
    <property type="match status" value="1"/>
</dbReference>
<comment type="subcellular location">
    <subcellularLocation>
        <location evidence="10">Cytoplasm</location>
    </subcellularLocation>
</comment>
<dbReference type="Proteomes" id="UP000494115">
    <property type="component" value="Unassembled WGS sequence"/>
</dbReference>
<evidence type="ECO:0000256" key="1">
    <source>
        <dbReference type="ARBA" id="ARBA00022490"/>
    </source>
</evidence>
<evidence type="ECO:0000256" key="3">
    <source>
        <dbReference type="ARBA" id="ARBA00022630"/>
    </source>
</evidence>
<keyword evidence="14" id="KW-1185">Reference proteome</keyword>
<dbReference type="InterPro" id="IPR036188">
    <property type="entry name" value="FAD/NAD-bd_sf"/>
</dbReference>
<dbReference type="GO" id="GO:0002098">
    <property type="term" value="P:tRNA wobble uridine modification"/>
    <property type="evidence" value="ECO:0007669"/>
    <property type="project" value="TreeGrafter"/>
</dbReference>
<sequence length="658" mass="71015">MESVQIDSSNLSARWQGQKLFTIMETRFDSGRRFLAAWHAWQSDDPSQRCERLHVVSIESQPANWRFAIEKLDMAEVSSAPAFDALARELATQWPLAVRGVHRLEFAQGRVVLTLAFDALDASLAALWLRADAFHLNDPDAVAQGRIGTAELSKGIARLAGESATVACEDLTDALGVSLKSTGFVFDDLDSADSRAFMPSLTRGHFAPKWRVRRHDPPLPEPSINTGHLKGQQTGEPHQSPAAPVYSGSRTYSDAMIIGAGLAGCALAERLAERGLDLALIDTAAGPATRASGNPAGVFHPVISADDSLAARATRAGFLYALRRWQALDAQGFKFDWRADGLVQVATTAEEEAAYRDALSTLGFPDELVRYVSADDAYAILGVKPAHGGLYFSRGGMLDPASLCHAQLAAASSRTTLTRHFNRAVATLVHSDGLWHAMDSTGNRLASAPVAIVANAADASRLASLEHAPVRSIRGQLTWLDPSPVAALRHPLIGDGYVLPDSAHRGRQLIGASYELDDPDEHLREDSQQDNLDRLSRLIPAVAQTLRAQAADRAMAGRVAFRCVTSDRMPMIGQLADEETARQQAGRLSGAWPLDLPRKGGLYGAYGYGSRGLTWAALGAEIIASQILGEPLPVTRDIADGFDPARFLQRALRQRAVH</sequence>
<keyword evidence="6 10" id="KW-0819">tRNA processing</keyword>
<comment type="similarity">
    <text evidence="10">In the C-terminal section; belongs to the DAO family.</text>
</comment>
<feature type="region of interest" description="tRNA (mnm(5)s(2)U34)-methyltransferase" evidence="10">
    <location>
        <begin position="1"/>
        <end position="207"/>
    </location>
</feature>
<evidence type="ECO:0000256" key="9">
    <source>
        <dbReference type="ARBA" id="ARBA00023268"/>
    </source>
</evidence>
<proteinExistence type="inferred from homology"/>
<feature type="region of interest" description="Disordered" evidence="11">
    <location>
        <begin position="218"/>
        <end position="246"/>
    </location>
</feature>
<evidence type="ECO:0000256" key="4">
    <source>
        <dbReference type="ARBA" id="ARBA00022679"/>
    </source>
</evidence>
<feature type="compositionally biased region" description="Polar residues" evidence="11">
    <location>
        <begin position="223"/>
        <end position="237"/>
    </location>
</feature>
<protein>
    <recommendedName>
        <fullName evidence="10">tRNA 5-methylaminomethyl-2-thiouridine biosynthesis bifunctional protein MnmC</fullName>
        <shortName evidence="10">tRNA mnm(5)s(2)U biosynthesis bifunctional protein</shortName>
    </recommendedName>
    <domain>
        <recommendedName>
            <fullName evidence="10">tRNA (mnm(5)s(2)U34)-methyltransferase</fullName>
            <ecNumber evidence="10">2.1.1.61</ecNumber>
        </recommendedName>
    </domain>
    <domain>
        <recommendedName>
            <fullName evidence="10">FAD-dependent cmnm(5)s(2)U34 oxidoreductase</fullName>
            <ecNumber evidence="10">1.5.-.-</ecNumber>
        </recommendedName>
    </domain>
</protein>
<evidence type="ECO:0000256" key="10">
    <source>
        <dbReference type="HAMAP-Rule" id="MF_01102"/>
    </source>
</evidence>
<comment type="cofactor">
    <cofactor evidence="10">
        <name>FAD</name>
        <dbReference type="ChEBI" id="CHEBI:57692"/>
    </cofactor>
</comment>
<evidence type="ECO:0000256" key="5">
    <source>
        <dbReference type="ARBA" id="ARBA00022691"/>
    </source>
</evidence>
<evidence type="ECO:0000313" key="14">
    <source>
        <dbReference type="Proteomes" id="UP000494115"/>
    </source>
</evidence>
<dbReference type="HAMAP" id="MF_01102">
    <property type="entry name" value="MnmC"/>
    <property type="match status" value="1"/>
</dbReference>
<keyword evidence="8 10" id="KW-0560">Oxidoreductase</keyword>
<dbReference type="Pfam" id="PF01266">
    <property type="entry name" value="DAO"/>
    <property type="match status" value="1"/>
</dbReference>
<dbReference type="GO" id="GO:0016645">
    <property type="term" value="F:oxidoreductase activity, acting on the CH-NH group of donors"/>
    <property type="evidence" value="ECO:0007669"/>
    <property type="project" value="InterPro"/>
</dbReference>
<dbReference type="Gene3D" id="3.30.9.10">
    <property type="entry name" value="D-Amino Acid Oxidase, subunit A, domain 2"/>
    <property type="match status" value="1"/>
</dbReference>
<evidence type="ECO:0000313" key="13">
    <source>
        <dbReference type="EMBL" id="CAB3778853.1"/>
    </source>
</evidence>
<organism evidence="13 14">
    <name type="scientific">Pararobbsia alpina</name>
    <dbReference type="NCBI Taxonomy" id="621374"/>
    <lineage>
        <taxon>Bacteria</taxon>
        <taxon>Pseudomonadati</taxon>
        <taxon>Pseudomonadota</taxon>
        <taxon>Betaproteobacteria</taxon>
        <taxon>Burkholderiales</taxon>
        <taxon>Burkholderiaceae</taxon>
        <taxon>Pararobbsia</taxon>
    </lineage>
</organism>